<feature type="region of interest" description="Disordered" evidence="1">
    <location>
        <begin position="580"/>
        <end position="604"/>
    </location>
</feature>
<evidence type="ECO:0000256" key="1">
    <source>
        <dbReference type="SAM" id="MobiDB-lite"/>
    </source>
</evidence>
<dbReference type="Gene3D" id="1.10.490.160">
    <property type="match status" value="1"/>
</dbReference>
<proteinExistence type="predicted"/>
<keyword evidence="2" id="KW-0472">Membrane</keyword>
<accession>A0ABP5UWB2</accession>
<dbReference type="Pfam" id="PF06210">
    <property type="entry name" value="DUF1003"/>
    <property type="match status" value="2"/>
</dbReference>
<sequence>MSTRQAADLPQQPVVTAEEQIGVNGAIAAALTRWIGSMPALYAALVIVGGWMALATWGPLHRADPYPFAFLLFLNNVMQLVLCSVILVGQRVLGMAADRRAVQTYENAEAIFARVADLQAHLDQHDRALSRGVSLLHSSPHPWIERHRVQPPPQAIDQAVGANGRIAAWLTQRLGSMWAFYAAAGTQVLWIGLAVVGVQRVDPYPFAFMSFLSTLAQLIFMIVIMVGQDVLDRAADRRSEQTFLDAEAILHECQRMKARLTAQDRIIDSLAGYTAAQVTEHLAKAIHRIHLQATADIRQPASGSPAAQPWEQLPEEVQETTRARARRIGERLAAVGCLMVPTFDPTRTFAFSDHEVQLLARLEYEHEMTLAPVRGADDTKLGMAEPAPDPAPTLVPWEQLSDAARAKHMEAVRRIPAMLAAVGFQVLRDGKGDIPGEADFTGDEWAILQQSMMASGVLVSLAEGVMDPEEIFALIKVLREASISHPNRFIRELAAASTFTTGLPPGAVYADYEGPALEVIRSATVIIAGKAPAALADFRALLIEIASVVADANNEGGFFGLGARPRTPREATAIEAVRHATGLPDNSAGVPADARTDQPVPSGH</sequence>
<feature type="transmembrane region" description="Helical" evidence="2">
    <location>
        <begin position="40"/>
        <end position="60"/>
    </location>
</feature>
<evidence type="ECO:0000256" key="2">
    <source>
        <dbReference type="SAM" id="Phobius"/>
    </source>
</evidence>
<gene>
    <name evidence="3" type="ORF">GCM10010170_100210</name>
</gene>
<name>A0ABP5UWB2_9ACTN</name>
<dbReference type="InterPro" id="IPR010406">
    <property type="entry name" value="DUF1003"/>
</dbReference>
<protein>
    <recommendedName>
        <fullName evidence="5">DUF1003 domain-containing protein</fullName>
    </recommendedName>
</protein>
<keyword evidence="4" id="KW-1185">Reference proteome</keyword>
<dbReference type="EMBL" id="BAAARV010000115">
    <property type="protein sequence ID" value="GAA2388879.1"/>
    <property type="molecule type" value="Genomic_DNA"/>
</dbReference>
<feature type="transmembrane region" description="Helical" evidence="2">
    <location>
        <begin position="66"/>
        <end position="89"/>
    </location>
</feature>
<feature type="transmembrane region" description="Helical" evidence="2">
    <location>
        <begin position="204"/>
        <end position="227"/>
    </location>
</feature>
<evidence type="ECO:0000313" key="4">
    <source>
        <dbReference type="Proteomes" id="UP001501444"/>
    </source>
</evidence>
<keyword evidence="2" id="KW-1133">Transmembrane helix</keyword>
<dbReference type="Proteomes" id="UP001501444">
    <property type="component" value="Unassembled WGS sequence"/>
</dbReference>
<dbReference type="RefSeq" id="WP_344619824.1">
    <property type="nucleotide sequence ID" value="NZ_BAAARV010000115.1"/>
</dbReference>
<evidence type="ECO:0008006" key="5">
    <source>
        <dbReference type="Google" id="ProtNLM"/>
    </source>
</evidence>
<evidence type="ECO:0000313" key="3">
    <source>
        <dbReference type="EMBL" id="GAA2388879.1"/>
    </source>
</evidence>
<reference evidence="4" key="1">
    <citation type="journal article" date="2019" name="Int. J. Syst. Evol. Microbiol.">
        <title>The Global Catalogue of Microorganisms (GCM) 10K type strain sequencing project: providing services to taxonomists for standard genome sequencing and annotation.</title>
        <authorList>
            <consortium name="The Broad Institute Genomics Platform"/>
            <consortium name="The Broad Institute Genome Sequencing Center for Infectious Disease"/>
            <person name="Wu L."/>
            <person name="Ma J."/>
        </authorList>
    </citation>
    <scope>NUCLEOTIDE SEQUENCE [LARGE SCALE GENOMIC DNA]</scope>
    <source>
        <strain evidence="4">JCM 3272</strain>
    </source>
</reference>
<comment type="caution">
    <text evidence="3">The sequence shown here is derived from an EMBL/GenBank/DDBJ whole genome shotgun (WGS) entry which is preliminary data.</text>
</comment>
<organism evidence="3 4">
    <name type="scientific">Dactylosporangium salmoneum</name>
    <dbReference type="NCBI Taxonomy" id="53361"/>
    <lineage>
        <taxon>Bacteria</taxon>
        <taxon>Bacillati</taxon>
        <taxon>Actinomycetota</taxon>
        <taxon>Actinomycetes</taxon>
        <taxon>Micromonosporales</taxon>
        <taxon>Micromonosporaceae</taxon>
        <taxon>Dactylosporangium</taxon>
    </lineage>
</organism>
<feature type="transmembrane region" description="Helical" evidence="2">
    <location>
        <begin position="178"/>
        <end position="198"/>
    </location>
</feature>
<keyword evidence="2" id="KW-0812">Transmembrane</keyword>